<dbReference type="PANTHER" id="PTHR33938:SF15">
    <property type="entry name" value="FERULOYL ESTERASE B-RELATED"/>
    <property type="match status" value="1"/>
</dbReference>
<dbReference type="Pfam" id="PF07519">
    <property type="entry name" value="Tannase"/>
    <property type="match status" value="1"/>
</dbReference>
<keyword evidence="6 10" id="KW-0378">Hydrolase</keyword>
<evidence type="ECO:0000256" key="7">
    <source>
        <dbReference type="ARBA" id="ARBA00022837"/>
    </source>
</evidence>
<comment type="catalytic activity">
    <reaction evidence="9">
        <text>feruloyl-polysaccharide + H2O = ferulate + polysaccharide.</text>
        <dbReference type="EC" id="3.1.1.73"/>
    </reaction>
</comment>
<feature type="chain" id="PRO_5029034274" description="Carboxylic ester hydrolase" evidence="10">
    <location>
        <begin position="19"/>
        <end position="549"/>
    </location>
</feature>
<evidence type="ECO:0000256" key="3">
    <source>
        <dbReference type="ARBA" id="ARBA00022651"/>
    </source>
</evidence>
<evidence type="ECO:0000313" key="12">
    <source>
        <dbReference type="Proteomes" id="UP000481861"/>
    </source>
</evidence>
<keyword evidence="8" id="KW-1015">Disulfide bond</keyword>
<dbReference type="OrthoDB" id="3039123at2759"/>
<comment type="caution">
    <text evidence="11">The sequence shown here is derived from an EMBL/GenBank/DDBJ whole genome shotgun (WGS) entry which is preliminary data.</text>
</comment>
<keyword evidence="3" id="KW-0858">Xylan degradation</keyword>
<accession>A0A7C8HZ31</accession>
<keyword evidence="12" id="KW-1185">Reference proteome</keyword>
<organism evidence="11 12">
    <name type="scientific">Massariosphaeria phaeospora</name>
    <dbReference type="NCBI Taxonomy" id="100035"/>
    <lineage>
        <taxon>Eukaryota</taxon>
        <taxon>Fungi</taxon>
        <taxon>Dikarya</taxon>
        <taxon>Ascomycota</taxon>
        <taxon>Pezizomycotina</taxon>
        <taxon>Dothideomycetes</taxon>
        <taxon>Pleosporomycetidae</taxon>
        <taxon>Pleosporales</taxon>
        <taxon>Pleosporales incertae sedis</taxon>
        <taxon>Massariosphaeria</taxon>
    </lineage>
</organism>
<feature type="signal peptide" evidence="10">
    <location>
        <begin position="1"/>
        <end position="18"/>
    </location>
</feature>
<gene>
    <name evidence="11" type="ORF">BDV95DRAFT_632135</name>
</gene>
<evidence type="ECO:0000313" key="11">
    <source>
        <dbReference type="EMBL" id="KAF2865748.1"/>
    </source>
</evidence>
<dbReference type="Proteomes" id="UP000481861">
    <property type="component" value="Unassembled WGS sequence"/>
</dbReference>
<protein>
    <recommendedName>
        <fullName evidence="10">Carboxylic ester hydrolase</fullName>
        <ecNumber evidence="10">3.1.1.-</ecNumber>
    </recommendedName>
</protein>
<keyword evidence="2" id="KW-0719">Serine esterase</keyword>
<evidence type="ECO:0000256" key="8">
    <source>
        <dbReference type="ARBA" id="ARBA00023157"/>
    </source>
</evidence>
<evidence type="ECO:0000256" key="6">
    <source>
        <dbReference type="ARBA" id="ARBA00022801"/>
    </source>
</evidence>
<evidence type="ECO:0000256" key="10">
    <source>
        <dbReference type="RuleBase" id="RU361238"/>
    </source>
</evidence>
<dbReference type="GO" id="GO:0046872">
    <property type="term" value="F:metal ion binding"/>
    <property type="evidence" value="ECO:0007669"/>
    <property type="project" value="UniProtKB-KW"/>
</dbReference>
<proteinExistence type="inferred from homology"/>
<dbReference type="InterPro" id="IPR029058">
    <property type="entry name" value="AB_hydrolase_fold"/>
</dbReference>
<evidence type="ECO:0000256" key="2">
    <source>
        <dbReference type="ARBA" id="ARBA00022487"/>
    </source>
</evidence>
<evidence type="ECO:0000256" key="9">
    <source>
        <dbReference type="ARBA" id="ARBA00034075"/>
    </source>
</evidence>
<dbReference type="GO" id="GO:0030600">
    <property type="term" value="F:feruloyl esterase activity"/>
    <property type="evidence" value="ECO:0007669"/>
    <property type="project" value="UniProtKB-EC"/>
</dbReference>
<dbReference type="PANTHER" id="PTHR33938">
    <property type="entry name" value="FERULOYL ESTERASE B-RELATED"/>
    <property type="match status" value="1"/>
</dbReference>
<dbReference type="AlphaFoldDB" id="A0A7C8HZ31"/>
<dbReference type="SUPFAM" id="SSF53474">
    <property type="entry name" value="alpha/beta-Hydrolases"/>
    <property type="match status" value="1"/>
</dbReference>
<name>A0A7C8HZ31_9PLEO</name>
<keyword evidence="3" id="KW-0624">Polysaccharide degradation</keyword>
<keyword evidence="5 10" id="KW-0732">Signal</keyword>
<keyword evidence="7" id="KW-0106">Calcium</keyword>
<dbReference type="GO" id="GO:0045493">
    <property type="term" value="P:xylan catabolic process"/>
    <property type="evidence" value="ECO:0007669"/>
    <property type="project" value="UniProtKB-KW"/>
</dbReference>
<evidence type="ECO:0000256" key="5">
    <source>
        <dbReference type="ARBA" id="ARBA00022729"/>
    </source>
</evidence>
<keyword evidence="4" id="KW-0479">Metal-binding</keyword>
<comment type="similarity">
    <text evidence="1 10">Belongs to the tannase family.</text>
</comment>
<dbReference type="EMBL" id="JAADJZ010000031">
    <property type="protein sequence ID" value="KAF2865748.1"/>
    <property type="molecule type" value="Genomic_DNA"/>
</dbReference>
<reference evidence="11 12" key="1">
    <citation type="submission" date="2020-01" db="EMBL/GenBank/DDBJ databases">
        <authorList>
            <consortium name="DOE Joint Genome Institute"/>
            <person name="Haridas S."/>
            <person name="Albert R."/>
            <person name="Binder M."/>
            <person name="Bloem J."/>
            <person name="Labutti K."/>
            <person name="Salamov A."/>
            <person name="Andreopoulos B."/>
            <person name="Baker S.E."/>
            <person name="Barry K."/>
            <person name="Bills G."/>
            <person name="Bluhm B.H."/>
            <person name="Cannon C."/>
            <person name="Castanera R."/>
            <person name="Culley D.E."/>
            <person name="Daum C."/>
            <person name="Ezra D."/>
            <person name="Gonzalez J.B."/>
            <person name="Henrissat B."/>
            <person name="Kuo A."/>
            <person name="Liang C."/>
            <person name="Lipzen A."/>
            <person name="Lutzoni F."/>
            <person name="Magnuson J."/>
            <person name="Mondo S."/>
            <person name="Nolan M."/>
            <person name="Ohm R."/>
            <person name="Pangilinan J."/>
            <person name="Park H.-J.H."/>
            <person name="Ramirez L."/>
            <person name="Alfaro M."/>
            <person name="Sun H."/>
            <person name="Tritt A."/>
            <person name="Yoshinaga Y."/>
            <person name="Zwiers L.-H.L."/>
            <person name="Turgeon B.G."/>
            <person name="Goodwin S.B."/>
            <person name="Spatafora J.W."/>
            <person name="Crous P.W."/>
            <person name="Grigoriev I.V."/>
        </authorList>
    </citation>
    <scope>NUCLEOTIDE SEQUENCE [LARGE SCALE GENOMIC DNA]</scope>
    <source>
        <strain evidence="11 12">CBS 611.86</strain>
    </source>
</reference>
<evidence type="ECO:0000256" key="4">
    <source>
        <dbReference type="ARBA" id="ARBA00022723"/>
    </source>
</evidence>
<dbReference type="EC" id="3.1.1.-" evidence="10"/>
<dbReference type="InterPro" id="IPR011118">
    <property type="entry name" value="Tannase/feruloyl_esterase"/>
</dbReference>
<sequence length="549" mass="58883">MKKSTLLGLAFLVPTTLSNPTPGYGEQSFAERCTSLANDLTVSAGFAVHVNIAQHLPAGTIIDNAAEGVNETCADVAAPALPASICRLALRIATSDVSETLVETWLPEEWNGRFLATGNSGMAGCVAYPELAYGTSYGFATIGTDNGHNGTSGEVFYLHPGVLEDYVWRAIYAGTVVGKDLTRQFYGAESCKDMKAYFVGCSTGGRQGFKAAQNNPELFDGVVAGAPVIYLMSLQAWYGTSRKLLTSNTSEHAFVGPDHWALVQTEVLKQCDGLDGAHDGIVEDVRACQPDLTRLLCTTTSSPRASCLTAPQLSTITTLFSPLTTANGTLIHAGPSHSFEPSLTTVLTSPLVFTYLNDWFRGVVYSDRSWSAATFSPADAEAVLTHDRFDAQSSSPDLSAFRARGGKLLHWHGQADSVLPISMSDRHYARVGAALNASVAELDDFYRYFRISGMDHCFGGPGASFLGQTAGMVAGDDAEDNLLTRIVAWVEGGEAGAPETVRGTKFVDDSVEAGVKFTRRHCKFPRVNVYRGEEVDGRDEEGWACVEDQ</sequence>
<dbReference type="Gene3D" id="3.40.50.1820">
    <property type="entry name" value="alpha/beta hydrolase"/>
    <property type="match status" value="1"/>
</dbReference>
<keyword evidence="3" id="KW-0119">Carbohydrate metabolism</keyword>
<evidence type="ECO:0000256" key="1">
    <source>
        <dbReference type="ARBA" id="ARBA00006249"/>
    </source>
</evidence>